<dbReference type="AlphaFoldDB" id="S6ACC9"/>
<evidence type="ECO:0000313" key="10">
    <source>
        <dbReference type="EMBL" id="BAN35473.1"/>
    </source>
</evidence>
<keyword evidence="5 10" id="KW-0808">Transferase</keyword>
<dbReference type="HOGENOM" id="CLU_001721_4_0_4"/>
<feature type="domain" description="O-GlcNAc transferase C-terminal" evidence="9">
    <location>
        <begin position="544"/>
        <end position="709"/>
    </location>
</feature>
<keyword evidence="6" id="KW-0677">Repeat</keyword>
<dbReference type="PANTHER" id="PTHR44835">
    <property type="entry name" value="UDP-N-ACETYLGLUCOSAMINE--PEPTIDE N-ACETYLGLUCOSAMINYLTRANSFERASE SPINDLY-RELATED"/>
    <property type="match status" value="1"/>
</dbReference>
<dbReference type="OrthoDB" id="101857at2"/>
<feature type="repeat" description="TPR" evidence="8">
    <location>
        <begin position="50"/>
        <end position="83"/>
    </location>
</feature>
<evidence type="ECO:0000256" key="4">
    <source>
        <dbReference type="ARBA" id="ARBA00022676"/>
    </source>
</evidence>
<feature type="repeat" description="TPR" evidence="8">
    <location>
        <begin position="16"/>
        <end position="49"/>
    </location>
</feature>
<keyword evidence="4" id="KW-0328">Glycosyltransferase</keyword>
<keyword evidence="11" id="KW-1185">Reference proteome</keyword>
<dbReference type="InterPro" id="IPR019734">
    <property type="entry name" value="TPR_rpt"/>
</dbReference>
<dbReference type="PANTHER" id="PTHR44835:SF1">
    <property type="entry name" value="PROTEIN O-GLCNAC TRANSFERASE"/>
    <property type="match status" value="1"/>
</dbReference>
<dbReference type="Pfam" id="PF13414">
    <property type="entry name" value="TPR_11"/>
    <property type="match status" value="1"/>
</dbReference>
<dbReference type="Gene3D" id="1.25.40.10">
    <property type="entry name" value="Tetratricopeptide repeat domain"/>
    <property type="match status" value="4"/>
</dbReference>
<dbReference type="InterPro" id="IPR029489">
    <property type="entry name" value="OGT/SEC/SPY_C"/>
</dbReference>
<dbReference type="Pfam" id="PF13424">
    <property type="entry name" value="TPR_12"/>
    <property type="match status" value="2"/>
</dbReference>
<dbReference type="STRING" id="1163617.SCD_n01652"/>
<proteinExistence type="inferred from homology"/>
<gene>
    <name evidence="10" type="ORF">SCD_n01652</name>
</gene>
<dbReference type="GO" id="GO:0097363">
    <property type="term" value="F:protein O-acetylglucosaminyltransferase activity"/>
    <property type="evidence" value="ECO:0007669"/>
    <property type="project" value="UniProtKB-EC"/>
</dbReference>
<evidence type="ECO:0000256" key="6">
    <source>
        <dbReference type="ARBA" id="ARBA00022737"/>
    </source>
</evidence>
<dbReference type="SUPFAM" id="SSF48452">
    <property type="entry name" value="TPR-like"/>
    <property type="match status" value="2"/>
</dbReference>
<dbReference type="KEGG" id="sdr:SCD_n01652"/>
<dbReference type="Pfam" id="PF13181">
    <property type="entry name" value="TPR_8"/>
    <property type="match status" value="1"/>
</dbReference>
<dbReference type="UniPathway" id="UPA00378"/>
<dbReference type="eggNOG" id="COG0457">
    <property type="taxonomic scope" value="Bacteria"/>
</dbReference>
<evidence type="ECO:0000256" key="2">
    <source>
        <dbReference type="ARBA" id="ARBA00005386"/>
    </source>
</evidence>
<dbReference type="Gene3D" id="3.40.50.2000">
    <property type="entry name" value="Glycogen Phosphorylase B"/>
    <property type="match status" value="1"/>
</dbReference>
<dbReference type="InterPro" id="IPR051939">
    <property type="entry name" value="Glycosyltr_41/O-GlcNAc_trsf"/>
</dbReference>
<evidence type="ECO:0000256" key="5">
    <source>
        <dbReference type="ARBA" id="ARBA00022679"/>
    </source>
</evidence>
<feature type="repeat" description="TPR" evidence="8">
    <location>
        <begin position="254"/>
        <end position="287"/>
    </location>
</feature>
<evidence type="ECO:0000256" key="8">
    <source>
        <dbReference type="PROSITE-ProRule" id="PRU00339"/>
    </source>
</evidence>
<dbReference type="EC" id="2.4.1.255" evidence="3"/>
<dbReference type="Pfam" id="PF13844">
    <property type="entry name" value="Glyco_transf_41"/>
    <property type="match status" value="2"/>
</dbReference>
<dbReference type="PROSITE" id="PS50293">
    <property type="entry name" value="TPR_REGION"/>
    <property type="match status" value="4"/>
</dbReference>
<feature type="repeat" description="TPR" evidence="8">
    <location>
        <begin position="186"/>
        <end position="219"/>
    </location>
</feature>
<reference evidence="10 11" key="1">
    <citation type="journal article" date="2012" name="Appl. Environ. Microbiol.">
        <title>Draft genome sequence of a psychrotolerant sulfur-oxidizing bacterium, Sulfuricella denitrificans skB26, and proteomic insights into cold adaptation.</title>
        <authorList>
            <person name="Watanabe T."/>
            <person name="Kojima H."/>
            <person name="Fukui M."/>
        </authorList>
    </citation>
    <scope>NUCLEOTIDE SEQUENCE [LARGE SCALE GENOMIC DNA]</scope>
    <source>
        <strain evidence="11">skB26</strain>
    </source>
</reference>
<organism evidence="10 11">
    <name type="scientific">Sulfuricella denitrificans (strain DSM 22764 / NBRC 105220 / skB26)</name>
    <dbReference type="NCBI Taxonomy" id="1163617"/>
    <lineage>
        <taxon>Bacteria</taxon>
        <taxon>Pseudomonadati</taxon>
        <taxon>Pseudomonadota</taxon>
        <taxon>Betaproteobacteria</taxon>
        <taxon>Nitrosomonadales</taxon>
        <taxon>Sulfuricellaceae</taxon>
        <taxon>Sulfuricella</taxon>
    </lineage>
</organism>
<dbReference type="SMART" id="SM00028">
    <property type="entry name" value="TPR"/>
    <property type="match status" value="9"/>
</dbReference>
<dbReference type="Gene3D" id="3.40.50.11380">
    <property type="match status" value="1"/>
</dbReference>
<keyword evidence="7 8" id="KW-0802">TPR repeat</keyword>
<protein>
    <recommendedName>
        <fullName evidence="3">protein O-GlcNAc transferase</fullName>
        <ecNumber evidence="3">2.4.1.255</ecNumber>
    </recommendedName>
</protein>
<evidence type="ECO:0000259" key="9">
    <source>
        <dbReference type="Pfam" id="PF13844"/>
    </source>
</evidence>
<feature type="domain" description="O-GlcNAc transferase C-terminal" evidence="9">
    <location>
        <begin position="368"/>
        <end position="511"/>
    </location>
</feature>
<evidence type="ECO:0000256" key="1">
    <source>
        <dbReference type="ARBA" id="ARBA00004922"/>
    </source>
</evidence>
<dbReference type="EMBL" id="AP013066">
    <property type="protein sequence ID" value="BAN35473.1"/>
    <property type="molecule type" value="Genomic_DNA"/>
</dbReference>
<accession>S6ACC9</accession>
<evidence type="ECO:0000256" key="3">
    <source>
        <dbReference type="ARBA" id="ARBA00011970"/>
    </source>
</evidence>
<comment type="pathway">
    <text evidence="1">Protein modification; protein glycosylation.</text>
</comment>
<dbReference type="Proteomes" id="UP000015559">
    <property type="component" value="Chromosome"/>
</dbReference>
<dbReference type="InterPro" id="IPR011990">
    <property type="entry name" value="TPR-like_helical_dom_sf"/>
</dbReference>
<dbReference type="eggNOG" id="COG3914">
    <property type="taxonomic scope" value="Bacteria"/>
</dbReference>
<evidence type="ECO:0000313" key="11">
    <source>
        <dbReference type="Proteomes" id="UP000015559"/>
    </source>
</evidence>
<comment type="similarity">
    <text evidence="2">Belongs to the glycosyltransferase 41 family. O-GlcNAc transferase subfamily.</text>
</comment>
<evidence type="ECO:0000256" key="7">
    <source>
        <dbReference type="ARBA" id="ARBA00022803"/>
    </source>
</evidence>
<feature type="repeat" description="TPR" evidence="8">
    <location>
        <begin position="118"/>
        <end position="151"/>
    </location>
</feature>
<feature type="repeat" description="TPR" evidence="8">
    <location>
        <begin position="84"/>
        <end position="117"/>
    </location>
</feature>
<feature type="repeat" description="TPR" evidence="8">
    <location>
        <begin position="220"/>
        <end position="253"/>
    </location>
</feature>
<sequence>MEAVARDWTMRFPRYGIGWKALGTALSGQGKSSEALDALQRAIALSRDDAEAHSNLGNALKNLRRFSEAETSYRQAIKIRPNFAEAQCNLGVVLVEQGRLSEAEANLRRALEIKPNHADAHNNLGIALMKQERLSEAEPCFQQALKIKPDYHEALNNLGSLLTEQGLLAEAEISCVEALKIKPDYVPALSNLGVCLQQQGRLAESEACFRRALEIKPDSAEALCGLGITLNDQGRFPEAEANLRRALEIKPDYVDAHSNLGMILEKQGRIDEAIASYNRALELDPDNPDILNNFGLALQDQGRLEESIPLMRHALKSKPGHLAAQNNLLFGFNYHPDLSAEEIFRAYQEYDTQTGLPLRSTWLPHRNDKNPARRLKIGYVSPDFRQHAVRNFLEPLLAWHDKSSVEVYAYAELTQEDDATTRYRSYVDHWIPTKGMNDEALAQRIRDDGIDILVELAGHTASNRLTVFARKPAPVSLSWMGYGYTTGLSAIDYYLTDAVSAPLGSDSLFAEQPWRLENPPHAYRPAVDMGEVGDLPAQQRGYITFGTLTRSIRINHRTIRVWSEILKAMPNSRLVIDSRNFKDPLMQERMATRFEEHDIARERLEIGYHSPPWDVFRGIDIGLDCFPHNSGTTLFESLYMGVPYITLAGRPSVGRLGSSILQAVGHPEWIAESENEYITKAVKLAGNWDHLASIRSQLRTEMDNSPIRDEAGFARKVENAYRQMWQHWCELPSDH</sequence>
<name>S6ACC9_SULDS</name>
<dbReference type="Pfam" id="PF00515">
    <property type="entry name" value="TPR_1"/>
    <property type="match status" value="1"/>
</dbReference>
<dbReference type="PROSITE" id="PS50005">
    <property type="entry name" value="TPR"/>
    <property type="match status" value="7"/>
</dbReference>